<dbReference type="CDD" id="cd00009">
    <property type="entry name" value="AAA"/>
    <property type="match status" value="1"/>
</dbReference>
<keyword evidence="4" id="KW-1185">Reference proteome</keyword>
<evidence type="ECO:0000313" key="2">
    <source>
        <dbReference type="EMBL" id="OIJ22607.1"/>
    </source>
</evidence>
<reference evidence="3" key="4">
    <citation type="submission" date="2020-10" db="EMBL/GenBank/DDBJ databases">
        <authorList>
            <person name="Bassil N.M."/>
            <person name="Lloyd J.R."/>
        </authorList>
    </citation>
    <scope>NUCLEOTIDE SEQUENCE</scope>
    <source>
        <strain evidence="3">NB2006</strain>
    </source>
</reference>
<dbReference type="AlphaFoldDB" id="A0A1S2MFG3"/>
<dbReference type="EMBL" id="LQXD01000043">
    <property type="protein sequence ID" value="OIJ22607.1"/>
    <property type="molecule type" value="Genomic_DNA"/>
</dbReference>
<feature type="domain" description="AAA+ ATPase" evidence="1">
    <location>
        <begin position="41"/>
        <end position="192"/>
    </location>
</feature>
<dbReference type="KEGG" id="aia:AWH56_006770"/>
<dbReference type="PANTHER" id="PTHR35894:SF1">
    <property type="entry name" value="PHOSPHORIBULOKINASE _ URIDINE KINASE FAMILY"/>
    <property type="match status" value="1"/>
</dbReference>
<proteinExistence type="predicted"/>
<dbReference type="RefSeq" id="WP_071316165.1">
    <property type="nucleotide sequence ID" value="NZ_CP063356.2"/>
</dbReference>
<organism evidence="2 4">
    <name type="scientific">Anaerobacillus isosaccharinicus</name>
    <dbReference type="NCBI Taxonomy" id="1532552"/>
    <lineage>
        <taxon>Bacteria</taxon>
        <taxon>Bacillati</taxon>
        <taxon>Bacillota</taxon>
        <taxon>Bacilli</taxon>
        <taxon>Bacillales</taxon>
        <taxon>Bacillaceae</taxon>
        <taxon>Anaerobacillus</taxon>
    </lineage>
</organism>
<name>A0A1S2MFG3_9BACI</name>
<dbReference type="InterPro" id="IPR049945">
    <property type="entry name" value="AAA_22"/>
</dbReference>
<sequence length="266" mass="31109">MIHTHFQWNYTPFQKDIKTEHLFMSSRFQEVQARLMFMIQQRSFGLITGDVGAGKSTAIRALKDRLASDKHVFLYVSDSSLKPRDFYREMLLQVNIEPEFLANDLKRQFKKALLDIYENQKKTPVVVIDEAHLLSPSMLQEIRFLTNFNVDSLSPLALILVGQPELRDKLRLRSLEAISQRINTRFHLDGLTYEELANYITHQLKMTGEEKQIFTEAALKKIYKETRGTLRLTNRLCTECLLDAVSRKQELVDEDSVQRVLDDYDY</sequence>
<evidence type="ECO:0000313" key="3">
    <source>
        <dbReference type="EMBL" id="QOY37326.1"/>
    </source>
</evidence>
<dbReference type="InterPro" id="IPR027417">
    <property type="entry name" value="P-loop_NTPase"/>
</dbReference>
<reference evidence="2 4" key="1">
    <citation type="submission" date="2016-10" db="EMBL/GenBank/DDBJ databases">
        <title>Draft genome sequences of four alkaliphilic bacteria belonging to the Anaerobacillus genus.</title>
        <authorList>
            <person name="Bassil N.M."/>
            <person name="Lloyd J.R."/>
        </authorList>
    </citation>
    <scope>NUCLEOTIDE SEQUENCE [LARGE SCALE GENOMIC DNA]</scope>
    <source>
        <strain evidence="2 4">NB2006</strain>
    </source>
</reference>
<evidence type="ECO:0000259" key="1">
    <source>
        <dbReference type="SMART" id="SM00382"/>
    </source>
</evidence>
<evidence type="ECO:0000313" key="4">
    <source>
        <dbReference type="Proteomes" id="UP000180175"/>
    </source>
</evidence>
<dbReference type="PANTHER" id="PTHR35894">
    <property type="entry name" value="GENERAL SECRETION PATHWAY PROTEIN A-RELATED"/>
    <property type="match status" value="1"/>
</dbReference>
<dbReference type="Pfam" id="PF13401">
    <property type="entry name" value="AAA_22"/>
    <property type="match status" value="1"/>
</dbReference>
<accession>A0A1S2MFG3</accession>
<dbReference type="EMBL" id="CP063356">
    <property type="protein sequence ID" value="QOY37326.1"/>
    <property type="molecule type" value="Genomic_DNA"/>
</dbReference>
<dbReference type="Proteomes" id="UP000180175">
    <property type="component" value="Chromosome"/>
</dbReference>
<dbReference type="OrthoDB" id="9815896at2"/>
<dbReference type="InterPro" id="IPR003593">
    <property type="entry name" value="AAA+_ATPase"/>
</dbReference>
<reference evidence="3 4" key="3">
    <citation type="journal article" date="2019" name="Int. J. Syst. Evol. Microbiol.">
        <title>Anaerobacillus isosaccharinicus sp. nov., an alkaliphilic bacterium which degrades isosaccharinic acid.</title>
        <authorList>
            <person name="Bassil N.M."/>
            <person name="Lloyd J.R."/>
        </authorList>
    </citation>
    <scope>NUCLEOTIDE SEQUENCE [LARGE SCALE GENOMIC DNA]</scope>
    <source>
        <strain evidence="3 4">NB2006</strain>
    </source>
</reference>
<dbReference type="Gene3D" id="3.40.50.300">
    <property type="entry name" value="P-loop containing nucleotide triphosphate hydrolases"/>
    <property type="match status" value="1"/>
</dbReference>
<dbReference type="SUPFAM" id="SSF52540">
    <property type="entry name" value="P-loop containing nucleoside triphosphate hydrolases"/>
    <property type="match status" value="1"/>
</dbReference>
<dbReference type="SMART" id="SM00382">
    <property type="entry name" value="AAA"/>
    <property type="match status" value="1"/>
</dbReference>
<protein>
    <submittedName>
        <fullName evidence="2">AAA family ATPase</fullName>
    </submittedName>
</protein>
<dbReference type="InterPro" id="IPR052026">
    <property type="entry name" value="ExeA_AAA_ATPase_DNA-bind"/>
</dbReference>
<reference evidence="3 4" key="2">
    <citation type="journal article" date="2017" name="Genome Announc.">
        <title>Draft Genome Sequences of Four Alkaliphilic Bacteria Belonging to the Anaerobacillus Genus.</title>
        <authorList>
            <person name="Bassil N.M."/>
            <person name="Lloyd J.R."/>
        </authorList>
    </citation>
    <scope>NUCLEOTIDE SEQUENCE [LARGE SCALE GENOMIC DNA]</scope>
    <source>
        <strain evidence="3 4">NB2006</strain>
    </source>
</reference>
<dbReference type="GO" id="GO:0016887">
    <property type="term" value="F:ATP hydrolysis activity"/>
    <property type="evidence" value="ECO:0007669"/>
    <property type="project" value="InterPro"/>
</dbReference>
<gene>
    <name evidence="3" type="ORF">AWH56_006770</name>
    <name evidence="2" type="ORF">AWH56_05450</name>
</gene>